<dbReference type="STRING" id="417102.CA982_07535"/>
<keyword evidence="3" id="KW-1185">Reference proteome</keyword>
<dbReference type="RefSeq" id="WP_086534692.1">
    <property type="nucleotide sequence ID" value="NZ_JBLKRZ010000030.1"/>
</dbReference>
<sequence length="203" mass="22712">MHITDEARLREIVGEPAAVVRDKVRPTLSDIDRAWLAASPVVFLATSDAVGRVDVSPKGDPAGKVVHIVDDTRIAIPERPGNRRVDGYLNILRNPHAGTIFVVPGRNDTLRVNGTARIVDDADYFDALAVKGKRPILAVEIDVDEVFYHCSKAFLRADLWKPESWTPRTLPSVAAITRMVMPELDVPLVDDRETDEQYRKYLY</sequence>
<dbReference type="SUPFAM" id="SSF50475">
    <property type="entry name" value="FMN-binding split barrel"/>
    <property type="match status" value="1"/>
</dbReference>
<feature type="domain" description="Pyridoxamine 5'-phosphate oxidase N-terminal" evidence="1">
    <location>
        <begin position="33"/>
        <end position="150"/>
    </location>
</feature>
<reference evidence="2 3" key="1">
    <citation type="submission" date="2017-05" db="EMBL/GenBank/DDBJ databases">
        <title>Biotechnological potential of actinobacteria isolated from South African environments.</title>
        <authorList>
            <person name="Le Roes-Hill M."/>
            <person name="Prins A."/>
            <person name="Durrell K.A."/>
        </authorList>
    </citation>
    <scope>NUCLEOTIDE SEQUENCE [LARGE SCALE GENOMIC DNA]</scope>
    <source>
        <strain evidence="2">BS2</strain>
    </source>
</reference>
<dbReference type="PANTHER" id="PTHR42815">
    <property type="entry name" value="FAD-BINDING, PUTATIVE (AFU_ORTHOLOGUE AFUA_6G07600)-RELATED"/>
    <property type="match status" value="1"/>
</dbReference>
<dbReference type="InterPro" id="IPR024029">
    <property type="entry name" value="Pyridox_Oxase_FMN-dep"/>
</dbReference>
<dbReference type="Gene3D" id="2.30.110.10">
    <property type="entry name" value="Electron Transport, Fmn-binding Protein, Chain A"/>
    <property type="match status" value="1"/>
</dbReference>
<dbReference type="Proteomes" id="UP000194632">
    <property type="component" value="Unassembled WGS sequence"/>
</dbReference>
<dbReference type="Pfam" id="PF01243">
    <property type="entry name" value="PNPOx_N"/>
    <property type="match status" value="1"/>
</dbReference>
<accession>A0A243QD88</accession>
<dbReference type="AlphaFoldDB" id="A0A243QD88"/>
<dbReference type="InterPro" id="IPR012349">
    <property type="entry name" value="Split_barrel_FMN-bd"/>
</dbReference>
<organism evidence="2 3">
    <name type="scientific">Gordonia lacunae</name>
    <dbReference type="NCBI Taxonomy" id="417102"/>
    <lineage>
        <taxon>Bacteria</taxon>
        <taxon>Bacillati</taxon>
        <taxon>Actinomycetota</taxon>
        <taxon>Actinomycetes</taxon>
        <taxon>Mycobacteriales</taxon>
        <taxon>Gordoniaceae</taxon>
        <taxon>Gordonia</taxon>
    </lineage>
</organism>
<evidence type="ECO:0000313" key="2">
    <source>
        <dbReference type="EMBL" id="OUC79717.1"/>
    </source>
</evidence>
<dbReference type="NCBIfam" id="TIGR04025">
    <property type="entry name" value="PPOX_FMN_DR2398"/>
    <property type="match status" value="1"/>
</dbReference>
<evidence type="ECO:0000313" key="3">
    <source>
        <dbReference type="Proteomes" id="UP000194632"/>
    </source>
</evidence>
<proteinExistence type="predicted"/>
<dbReference type="InterPro" id="IPR011576">
    <property type="entry name" value="Pyridox_Oxase_N"/>
</dbReference>
<name>A0A243QD88_9ACTN</name>
<dbReference type="EMBL" id="NGFO01000006">
    <property type="protein sequence ID" value="OUC79717.1"/>
    <property type="molecule type" value="Genomic_DNA"/>
</dbReference>
<gene>
    <name evidence="2" type="ORF">CA982_07535</name>
</gene>
<dbReference type="OrthoDB" id="9790331at2"/>
<evidence type="ECO:0000259" key="1">
    <source>
        <dbReference type="Pfam" id="PF01243"/>
    </source>
</evidence>
<comment type="caution">
    <text evidence="2">The sequence shown here is derived from an EMBL/GenBank/DDBJ whole genome shotgun (WGS) entry which is preliminary data.</text>
</comment>
<protein>
    <submittedName>
        <fullName evidence="2">Pyridoxamine 5'-phosphate oxidase</fullName>
    </submittedName>
</protein>
<dbReference type="PANTHER" id="PTHR42815:SF2">
    <property type="entry name" value="FAD-BINDING, PUTATIVE (AFU_ORTHOLOGUE AFUA_6G07600)-RELATED"/>
    <property type="match status" value="1"/>
</dbReference>